<dbReference type="SUPFAM" id="SSF57850">
    <property type="entry name" value="RING/U-box"/>
    <property type="match status" value="1"/>
</dbReference>
<keyword evidence="7" id="KW-1185">Reference proteome</keyword>
<feature type="domain" description="RING-type" evidence="5">
    <location>
        <begin position="16"/>
        <end position="54"/>
    </location>
</feature>
<dbReference type="SMART" id="SM00184">
    <property type="entry name" value="RING"/>
    <property type="match status" value="1"/>
</dbReference>
<proteinExistence type="predicted"/>
<sequence>MEFVTSLADLQGECSCPICLDDLKDPVTINCGHSFCFHCLSMSWKDLNDAIPCPGLETYIGAVVREFEKTFSLKVTSRTQQIQQS</sequence>
<name>A0A8C9P8L2_SPEDA</name>
<protein>
    <recommendedName>
        <fullName evidence="5">RING-type domain-containing protein</fullName>
    </recommendedName>
</protein>
<keyword evidence="2 4" id="KW-0863">Zinc-finger</keyword>
<dbReference type="Gene3D" id="3.30.40.10">
    <property type="entry name" value="Zinc/RING finger domain, C3HC4 (zinc finger)"/>
    <property type="match status" value="1"/>
</dbReference>
<dbReference type="PROSITE" id="PS00518">
    <property type="entry name" value="ZF_RING_1"/>
    <property type="match status" value="1"/>
</dbReference>
<evidence type="ECO:0000256" key="2">
    <source>
        <dbReference type="ARBA" id="ARBA00022771"/>
    </source>
</evidence>
<keyword evidence="3" id="KW-0862">Zinc</keyword>
<dbReference type="Ensembl" id="ENSSDAT00000005940.1">
    <property type="protein sequence ID" value="ENSSDAP00000005184.1"/>
    <property type="gene ID" value="ENSSDAG00000004838.1"/>
</dbReference>
<dbReference type="InterPro" id="IPR051051">
    <property type="entry name" value="E3_ubiq-ligase_TRIM/RNF"/>
</dbReference>
<reference evidence="6" key="2">
    <citation type="submission" date="2025-09" db="UniProtKB">
        <authorList>
            <consortium name="Ensembl"/>
        </authorList>
    </citation>
    <scope>IDENTIFICATION</scope>
</reference>
<reference evidence="6" key="1">
    <citation type="submission" date="2025-08" db="UniProtKB">
        <authorList>
            <consortium name="Ensembl"/>
        </authorList>
    </citation>
    <scope>IDENTIFICATION</scope>
</reference>
<evidence type="ECO:0000256" key="4">
    <source>
        <dbReference type="PROSITE-ProRule" id="PRU00175"/>
    </source>
</evidence>
<evidence type="ECO:0000259" key="5">
    <source>
        <dbReference type="PROSITE" id="PS50089"/>
    </source>
</evidence>
<dbReference type="AlphaFoldDB" id="A0A8C9P8L2"/>
<dbReference type="InterPro" id="IPR013083">
    <property type="entry name" value="Znf_RING/FYVE/PHD"/>
</dbReference>
<dbReference type="Proteomes" id="UP000694422">
    <property type="component" value="Unplaced"/>
</dbReference>
<dbReference type="PANTHER" id="PTHR25465:SF14">
    <property type="entry name" value="E3 UBIQUITIN-PROTEIN LIGASE TRIM65"/>
    <property type="match status" value="1"/>
</dbReference>
<evidence type="ECO:0000313" key="6">
    <source>
        <dbReference type="Ensembl" id="ENSSDAP00000005184.1"/>
    </source>
</evidence>
<dbReference type="PROSITE" id="PS50089">
    <property type="entry name" value="ZF_RING_2"/>
    <property type="match status" value="1"/>
</dbReference>
<evidence type="ECO:0000313" key="7">
    <source>
        <dbReference type="Proteomes" id="UP000694422"/>
    </source>
</evidence>
<organism evidence="6 7">
    <name type="scientific">Spermophilus dauricus</name>
    <name type="common">Daurian ground squirrel</name>
    <dbReference type="NCBI Taxonomy" id="99837"/>
    <lineage>
        <taxon>Eukaryota</taxon>
        <taxon>Metazoa</taxon>
        <taxon>Chordata</taxon>
        <taxon>Craniata</taxon>
        <taxon>Vertebrata</taxon>
        <taxon>Euteleostomi</taxon>
        <taxon>Mammalia</taxon>
        <taxon>Eutheria</taxon>
        <taxon>Euarchontoglires</taxon>
        <taxon>Glires</taxon>
        <taxon>Rodentia</taxon>
        <taxon>Sciuromorpha</taxon>
        <taxon>Sciuridae</taxon>
        <taxon>Xerinae</taxon>
        <taxon>Marmotini</taxon>
        <taxon>Spermophilus</taxon>
    </lineage>
</organism>
<dbReference type="InterPro" id="IPR017907">
    <property type="entry name" value="Znf_RING_CS"/>
</dbReference>
<evidence type="ECO:0000256" key="3">
    <source>
        <dbReference type="ARBA" id="ARBA00022833"/>
    </source>
</evidence>
<dbReference type="InterPro" id="IPR001841">
    <property type="entry name" value="Znf_RING"/>
</dbReference>
<dbReference type="Pfam" id="PF15227">
    <property type="entry name" value="zf-C3HC4_4"/>
    <property type="match status" value="1"/>
</dbReference>
<dbReference type="GO" id="GO:0008270">
    <property type="term" value="F:zinc ion binding"/>
    <property type="evidence" value="ECO:0007669"/>
    <property type="project" value="UniProtKB-KW"/>
</dbReference>
<evidence type="ECO:0000256" key="1">
    <source>
        <dbReference type="ARBA" id="ARBA00022723"/>
    </source>
</evidence>
<dbReference type="PANTHER" id="PTHR25465">
    <property type="entry name" value="B-BOX DOMAIN CONTAINING"/>
    <property type="match status" value="1"/>
</dbReference>
<keyword evidence="1" id="KW-0479">Metal-binding</keyword>
<accession>A0A8C9P8L2</accession>